<feature type="domain" description="ANTAR" evidence="4">
    <location>
        <begin position="360"/>
        <end position="421"/>
    </location>
</feature>
<keyword evidence="6" id="KW-1185">Reference proteome</keyword>
<dbReference type="RefSeq" id="WP_204912237.1">
    <property type="nucleotide sequence ID" value="NZ_BAAAYR010000001.1"/>
</dbReference>
<dbReference type="InterPro" id="IPR035965">
    <property type="entry name" value="PAS-like_dom_sf"/>
</dbReference>
<dbReference type="SUPFAM" id="SSF55785">
    <property type="entry name" value="PYP-like sensor domain (PAS domain)"/>
    <property type="match status" value="1"/>
</dbReference>
<evidence type="ECO:0000256" key="2">
    <source>
        <dbReference type="ARBA" id="ARBA00023163"/>
    </source>
</evidence>
<name>A0ABP6WPV8_9ACTN</name>
<dbReference type="PROSITE" id="PS50921">
    <property type="entry name" value="ANTAR"/>
    <property type="match status" value="1"/>
</dbReference>
<gene>
    <name evidence="5" type="ORF">GCM10022197_06720</name>
</gene>
<sequence>MLPLPRVVDMTVDAAELEQLLTDLGRRRTRITSLASAHVQDEALLQELAELGERLQVADEELRVQQEELEAARLRLREESADRELLSTTVPSVRTDARGHVLTLNLAAARLTQRSSARGPLRPLAGWFVVQDRPAVRDLVTRAVRHASPATAPGLRLALPDGSEVVTAVEVEPEARDDGSVSLLWRFPGEAQATPLDLRPLRDLVAEDLASLALELARHRGAEDVLKAVADALVRLVPGAAQVAVSVLRRDLVELTAASAPAAADVEAWQLALGEGPAVAATRSRGTVVVVDDLAVEPRWPHLGVVEERHGLVSVVSVAASLPGVTRTLVLSWYGTSRAAFADEDGRRRALLAAAHAAAAVDRAVHEDHLQAAIAHRQLIGEAVGMVAVRESLTREAAFALLAQQSQRSNRKLVDLARDVAESHD</sequence>
<evidence type="ECO:0000313" key="5">
    <source>
        <dbReference type="EMBL" id="GAA3554244.1"/>
    </source>
</evidence>
<feature type="coiled-coil region" evidence="3">
    <location>
        <begin position="41"/>
        <end position="84"/>
    </location>
</feature>
<dbReference type="InterPro" id="IPR029016">
    <property type="entry name" value="GAF-like_dom_sf"/>
</dbReference>
<dbReference type="InterPro" id="IPR036388">
    <property type="entry name" value="WH-like_DNA-bd_sf"/>
</dbReference>
<dbReference type="SMART" id="SM01012">
    <property type="entry name" value="ANTAR"/>
    <property type="match status" value="1"/>
</dbReference>
<dbReference type="InterPro" id="IPR011006">
    <property type="entry name" value="CheY-like_superfamily"/>
</dbReference>
<comment type="caution">
    <text evidence="5">The sequence shown here is derived from an EMBL/GenBank/DDBJ whole genome shotgun (WGS) entry which is preliminary data.</text>
</comment>
<accession>A0ABP6WPV8</accession>
<evidence type="ECO:0000256" key="3">
    <source>
        <dbReference type="SAM" id="Coils"/>
    </source>
</evidence>
<dbReference type="InterPro" id="IPR005561">
    <property type="entry name" value="ANTAR"/>
</dbReference>
<dbReference type="EMBL" id="BAAAYR010000001">
    <property type="protein sequence ID" value="GAA3554244.1"/>
    <property type="molecule type" value="Genomic_DNA"/>
</dbReference>
<keyword evidence="3" id="KW-0175">Coiled coil</keyword>
<dbReference type="SUPFAM" id="SSF52172">
    <property type="entry name" value="CheY-like"/>
    <property type="match status" value="1"/>
</dbReference>
<dbReference type="Gene3D" id="3.30.450.40">
    <property type="match status" value="1"/>
</dbReference>
<reference evidence="6" key="1">
    <citation type="journal article" date="2019" name="Int. J. Syst. Evol. Microbiol.">
        <title>The Global Catalogue of Microorganisms (GCM) 10K type strain sequencing project: providing services to taxonomists for standard genome sequencing and annotation.</title>
        <authorList>
            <consortium name="The Broad Institute Genomics Platform"/>
            <consortium name="The Broad Institute Genome Sequencing Center for Infectious Disease"/>
            <person name="Wu L."/>
            <person name="Ma J."/>
        </authorList>
    </citation>
    <scope>NUCLEOTIDE SEQUENCE [LARGE SCALE GENOMIC DNA]</scope>
    <source>
        <strain evidence="6">JCM 16540</strain>
    </source>
</reference>
<protein>
    <recommendedName>
        <fullName evidence="4">ANTAR domain-containing protein</fullName>
    </recommendedName>
</protein>
<proteinExistence type="predicted"/>
<keyword evidence="2" id="KW-0804">Transcription</keyword>
<dbReference type="SUPFAM" id="SSF55781">
    <property type="entry name" value="GAF domain-like"/>
    <property type="match status" value="1"/>
</dbReference>
<dbReference type="Proteomes" id="UP001500767">
    <property type="component" value="Unassembled WGS sequence"/>
</dbReference>
<evidence type="ECO:0000313" key="6">
    <source>
        <dbReference type="Proteomes" id="UP001500767"/>
    </source>
</evidence>
<dbReference type="Pfam" id="PF03861">
    <property type="entry name" value="ANTAR"/>
    <property type="match status" value="1"/>
</dbReference>
<keyword evidence="1" id="KW-0805">Transcription regulation</keyword>
<evidence type="ECO:0000256" key="1">
    <source>
        <dbReference type="ARBA" id="ARBA00023015"/>
    </source>
</evidence>
<dbReference type="Gene3D" id="1.10.10.10">
    <property type="entry name" value="Winged helix-like DNA-binding domain superfamily/Winged helix DNA-binding domain"/>
    <property type="match status" value="1"/>
</dbReference>
<organism evidence="5 6">
    <name type="scientific">Microlunatus spumicola</name>
    <dbReference type="NCBI Taxonomy" id="81499"/>
    <lineage>
        <taxon>Bacteria</taxon>
        <taxon>Bacillati</taxon>
        <taxon>Actinomycetota</taxon>
        <taxon>Actinomycetes</taxon>
        <taxon>Propionibacteriales</taxon>
        <taxon>Propionibacteriaceae</taxon>
        <taxon>Microlunatus</taxon>
    </lineage>
</organism>
<evidence type="ECO:0000259" key="4">
    <source>
        <dbReference type="PROSITE" id="PS50921"/>
    </source>
</evidence>